<accession>A0A316F9W4</accession>
<organism evidence="2 3">
    <name type="scientific">Actinoplanes xinjiangensis</name>
    <dbReference type="NCBI Taxonomy" id="512350"/>
    <lineage>
        <taxon>Bacteria</taxon>
        <taxon>Bacillati</taxon>
        <taxon>Actinomycetota</taxon>
        <taxon>Actinomycetes</taxon>
        <taxon>Micromonosporales</taxon>
        <taxon>Micromonosporaceae</taxon>
        <taxon>Actinoplanes</taxon>
    </lineage>
</organism>
<dbReference type="InterPro" id="IPR000408">
    <property type="entry name" value="Reg_chr_condens"/>
</dbReference>
<dbReference type="SUPFAM" id="SSF50985">
    <property type="entry name" value="RCC1/BLIP-II"/>
    <property type="match status" value="2"/>
</dbReference>
<dbReference type="Gene3D" id="2.130.10.30">
    <property type="entry name" value="Regulator of chromosome condensation 1/beta-lactamase-inhibitor protein II"/>
    <property type="match status" value="4"/>
</dbReference>
<dbReference type="OrthoDB" id="9796385at2"/>
<keyword evidence="3" id="KW-1185">Reference proteome</keyword>
<dbReference type="GO" id="GO:0005085">
    <property type="term" value="F:guanyl-nucleotide exchange factor activity"/>
    <property type="evidence" value="ECO:0007669"/>
    <property type="project" value="TreeGrafter"/>
</dbReference>
<dbReference type="GO" id="GO:0005737">
    <property type="term" value="C:cytoplasm"/>
    <property type="evidence" value="ECO:0007669"/>
    <property type="project" value="TreeGrafter"/>
</dbReference>
<evidence type="ECO:0000313" key="2">
    <source>
        <dbReference type="EMBL" id="PWK45092.1"/>
    </source>
</evidence>
<dbReference type="PANTHER" id="PTHR45982">
    <property type="entry name" value="REGULATOR OF CHROMOSOME CONDENSATION"/>
    <property type="match status" value="1"/>
</dbReference>
<evidence type="ECO:0000313" key="3">
    <source>
        <dbReference type="Proteomes" id="UP000245697"/>
    </source>
</evidence>
<proteinExistence type="predicted"/>
<dbReference type="PANTHER" id="PTHR45982:SF1">
    <property type="entry name" value="REGULATOR OF CHROMOSOME CONDENSATION"/>
    <property type="match status" value="1"/>
</dbReference>
<dbReference type="RefSeq" id="WP_109596053.1">
    <property type="nucleotide sequence ID" value="NZ_BONA01000061.1"/>
</dbReference>
<reference evidence="2 3" key="1">
    <citation type="submission" date="2018-05" db="EMBL/GenBank/DDBJ databases">
        <title>Genomic Encyclopedia of Archaeal and Bacterial Type Strains, Phase II (KMG-II): from individual species to whole genera.</title>
        <authorList>
            <person name="Goeker M."/>
        </authorList>
    </citation>
    <scope>NUCLEOTIDE SEQUENCE [LARGE SCALE GENOMIC DNA]</scope>
    <source>
        <strain evidence="2 3">DSM 45184</strain>
    </source>
</reference>
<evidence type="ECO:0000256" key="1">
    <source>
        <dbReference type="SAM" id="SignalP"/>
    </source>
</evidence>
<dbReference type="InterPro" id="IPR051553">
    <property type="entry name" value="Ran_GTPase-activating"/>
</dbReference>
<dbReference type="EMBL" id="QGGR01000011">
    <property type="protein sequence ID" value="PWK45092.1"/>
    <property type="molecule type" value="Genomic_DNA"/>
</dbReference>
<dbReference type="InterPro" id="IPR009091">
    <property type="entry name" value="RCC1/BLIP-II"/>
</dbReference>
<dbReference type="PROSITE" id="PS50012">
    <property type="entry name" value="RCC1_3"/>
    <property type="match status" value="10"/>
</dbReference>
<dbReference type="Pfam" id="PF13540">
    <property type="entry name" value="RCC1_2"/>
    <property type="match status" value="10"/>
</dbReference>
<sequence length="710" mass="74026">MPVSRRHVLTVVLCLLTVLAVPARAATPMTWSSVSTGSGDATCAIRSDGTLWCWGHNFGGMLGDGTDVHRGAPVRVGDARNWASVSPGTTHTCATRTDGSLWCWGSHTYGQLGLGDAGTSTPRPARVGTATIWASVSTSSQASCAIRTDRSLWCWGSNANHMLGDGTGTDRWSPTRIGTQTWAAVDLGASHTCGIRTDRTLWCWGFGLRGELGIGPNQRSRTVPVQVGTAATWTALATTQDHTCAVDTGHALWCWGGNEAGRLGDGTVVDRDVPVRAGAGTSWASVAAGMNHTCAVTTDGRTRCWGENDNGELGDGTTVSSSGPVTVNADLTTRTVVAGLRYSCALTTAGRLWCWGDNLGGLLGDGTFVPSTSMPSAVRVGDGTDWADVAVGERHTCAVRTSGSLWCWGGNAHGQLGDGRMVPRATPAPVGGTWRSVAAGNGTTCAVRAGATLWCWGDVPTDGPALRPRRVGDRAGWTGVTVGGSHACAVRTDGTLRCWGDNTYGQIADGLSRGDLPLTRVRTGLATTWVEVTAADRHTCGRDTAGKVWCWGEDFLGQRGDGAATTAGGPVGLAGVVSLDAGYVRSCAVDTDHRLWCWGGGVTPLFAAPRPITADRDWADIAVSSSVDCGIRTDASLWCWGGNNAGQLGDGTATDRDEPVRSGRASWRTVAPGGSHTCGIRTDRSLWCWGDNAVGQLGRALTVRRAVPVP</sequence>
<dbReference type="AlphaFoldDB" id="A0A316F9W4"/>
<feature type="signal peptide" evidence="1">
    <location>
        <begin position="1"/>
        <end position="25"/>
    </location>
</feature>
<protein>
    <submittedName>
        <fullName evidence="2">Alpha-tubulin suppressor-like RCC1 family protein</fullName>
    </submittedName>
</protein>
<keyword evidence="1" id="KW-0732">Signal</keyword>
<feature type="chain" id="PRO_5016377233" evidence="1">
    <location>
        <begin position="26"/>
        <end position="710"/>
    </location>
</feature>
<dbReference type="PRINTS" id="PR00633">
    <property type="entry name" value="RCCNDNSATION"/>
</dbReference>
<gene>
    <name evidence="2" type="ORF">BC793_11165</name>
</gene>
<comment type="caution">
    <text evidence="2">The sequence shown here is derived from an EMBL/GenBank/DDBJ whole genome shotgun (WGS) entry which is preliminary data.</text>
</comment>
<dbReference type="Proteomes" id="UP000245697">
    <property type="component" value="Unassembled WGS sequence"/>
</dbReference>
<name>A0A316F9W4_9ACTN</name>